<keyword evidence="3" id="KW-1185">Reference proteome</keyword>
<feature type="transmembrane region" description="Helical" evidence="1">
    <location>
        <begin position="12"/>
        <end position="31"/>
    </location>
</feature>
<name>U2TIU6_9ACTN</name>
<accession>U2TIU6</accession>
<organism evidence="2 3">
    <name type="scientific">Olsenella profusa F0195</name>
    <dbReference type="NCBI Taxonomy" id="1125712"/>
    <lineage>
        <taxon>Bacteria</taxon>
        <taxon>Bacillati</taxon>
        <taxon>Actinomycetota</taxon>
        <taxon>Coriobacteriia</taxon>
        <taxon>Coriobacteriales</taxon>
        <taxon>Atopobiaceae</taxon>
        <taxon>Olsenella</taxon>
    </lineage>
</organism>
<dbReference type="EMBL" id="AWEZ01000069">
    <property type="protein sequence ID" value="ERL06133.1"/>
    <property type="molecule type" value="Genomic_DNA"/>
</dbReference>
<evidence type="ECO:0000313" key="2">
    <source>
        <dbReference type="EMBL" id="ERL06133.1"/>
    </source>
</evidence>
<dbReference type="Gene3D" id="1.20.1250.20">
    <property type="entry name" value="MFS general substrate transporter like domains"/>
    <property type="match status" value="2"/>
</dbReference>
<proteinExistence type="predicted"/>
<feature type="transmembrane region" description="Helical" evidence="1">
    <location>
        <begin position="344"/>
        <end position="362"/>
    </location>
</feature>
<comment type="caution">
    <text evidence="2">The sequence shown here is derived from an EMBL/GenBank/DDBJ whole genome shotgun (WGS) entry which is preliminary data.</text>
</comment>
<protein>
    <submittedName>
        <fullName evidence="2">Transporter, major facilitator family protein</fullName>
    </submittedName>
</protein>
<feature type="transmembrane region" description="Helical" evidence="1">
    <location>
        <begin position="245"/>
        <end position="268"/>
    </location>
</feature>
<feature type="transmembrane region" description="Helical" evidence="1">
    <location>
        <begin position="305"/>
        <end position="323"/>
    </location>
</feature>
<keyword evidence="1" id="KW-1133">Transmembrane helix</keyword>
<dbReference type="AlphaFoldDB" id="U2TIU6"/>
<sequence>MSSPGRPELHKIVAFCLVSSMCLTRGIYLVYLARVGLSFTEVAVYQATFSASTAILEVPTGLAGDWLGKRRALRLGSLLLASHALMMLAVPVVPYVAAAVVEATAYAFISGSDRALLYEAMQGSGSEGRYLQVSSRLMAAESLVSGASIAAGSLLTEISWSLPFVLSAAACVAQLVIAASIQQHDPLALERVGGGEGWTLASRLRGALAPIASSAGFVIVMFGLLDGVYGGFYSLNQLLFDGLGIATPAIGGFFSASYLVNSVSYLAAERLAAKVGRGRLLRVLVTLELALLALALCLHRHPLPFVAAAFVACALPEMIYVLAESDVQERAPAEYRSTSLSLMSLMNSLASSLLFVGAGLLLDGAGAGATLALVVACAAGVTGAYLFSIRRSYHVMGDIR</sequence>
<feature type="transmembrane region" description="Helical" evidence="1">
    <location>
        <begin position="368"/>
        <end position="387"/>
    </location>
</feature>
<evidence type="ECO:0000256" key="1">
    <source>
        <dbReference type="SAM" id="Phobius"/>
    </source>
</evidence>
<keyword evidence="1" id="KW-0472">Membrane</keyword>
<dbReference type="RefSeq" id="WP_021727189.1">
    <property type="nucleotide sequence ID" value="NZ_AWEZ01000069.1"/>
</dbReference>
<dbReference type="PATRIC" id="fig|1125712.3.peg.2306"/>
<feature type="transmembrane region" description="Helical" evidence="1">
    <location>
        <begin position="280"/>
        <end position="299"/>
    </location>
</feature>
<dbReference type="InterPro" id="IPR011701">
    <property type="entry name" value="MFS"/>
</dbReference>
<dbReference type="CDD" id="cd06174">
    <property type="entry name" value="MFS"/>
    <property type="match status" value="1"/>
</dbReference>
<dbReference type="PANTHER" id="PTHR23530:SF1">
    <property type="entry name" value="PERMEASE, MAJOR FACILITATOR SUPERFAMILY-RELATED"/>
    <property type="match status" value="1"/>
</dbReference>
<dbReference type="SUPFAM" id="SSF103473">
    <property type="entry name" value="MFS general substrate transporter"/>
    <property type="match status" value="1"/>
</dbReference>
<dbReference type="Proteomes" id="UP000016638">
    <property type="component" value="Unassembled WGS sequence"/>
</dbReference>
<evidence type="ECO:0000313" key="3">
    <source>
        <dbReference type="Proteomes" id="UP000016638"/>
    </source>
</evidence>
<feature type="transmembrane region" description="Helical" evidence="1">
    <location>
        <begin position="207"/>
        <end position="225"/>
    </location>
</feature>
<keyword evidence="1" id="KW-0812">Transmembrane</keyword>
<dbReference type="InterPro" id="IPR036259">
    <property type="entry name" value="MFS_trans_sf"/>
</dbReference>
<feature type="transmembrane region" description="Helical" evidence="1">
    <location>
        <begin position="84"/>
        <end position="109"/>
    </location>
</feature>
<dbReference type="InterPro" id="IPR053160">
    <property type="entry name" value="MFS_DHA3_Transporter"/>
</dbReference>
<dbReference type="eggNOG" id="COG0477">
    <property type="taxonomic scope" value="Bacteria"/>
</dbReference>
<dbReference type="Pfam" id="PF07690">
    <property type="entry name" value="MFS_1"/>
    <property type="match status" value="1"/>
</dbReference>
<dbReference type="STRING" id="1125712.HMPREF1316_0645"/>
<dbReference type="PANTHER" id="PTHR23530">
    <property type="entry name" value="TRANSPORT PROTEIN-RELATED"/>
    <property type="match status" value="1"/>
</dbReference>
<reference evidence="2 3" key="1">
    <citation type="submission" date="2013-08" db="EMBL/GenBank/DDBJ databases">
        <authorList>
            <person name="Durkin A.S."/>
            <person name="Haft D.R."/>
            <person name="McCorrison J."/>
            <person name="Torralba M."/>
            <person name="Gillis M."/>
            <person name="Haft D.H."/>
            <person name="Methe B."/>
            <person name="Sutton G."/>
            <person name="Nelson K.E."/>
        </authorList>
    </citation>
    <scope>NUCLEOTIDE SEQUENCE [LARGE SCALE GENOMIC DNA]</scope>
    <source>
        <strain evidence="2 3">F0195</strain>
    </source>
</reference>
<dbReference type="GO" id="GO:0022857">
    <property type="term" value="F:transmembrane transporter activity"/>
    <property type="evidence" value="ECO:0007669"/>
    <property type="project" value="InterPro"/>
</dbReference>
<gene>
    <name evidence="2" type="ORF">HMPREF1316_0645</name>
</gene>
<dbReference type="OrthoDB" id="350307at2"/>